<protein>
    <submittedName>
        <fullName evidence="1">Uncharacterized protein</fullName>
    </submittedName>
</protein>
<name>A0A101QMD2_STRCK</name>
<dbReference type="EMBL" id="LMWP01000002">
    <property type="protein sequence ID" value="KUN32566.1"/>
    <property type="molecule type" value="Genomic_DNA"/>
</dbReference>
<accession>A0A101QMD2</accession>
<dbReference type="Proteomes" id="UP000053398">
    <property type="component" value="Unassembled WGS sequence"/>
</dbReference>
<comment type="caution">
    <text evidence="1">The sequence shown here is derived from an EMBL/GenBank/DDBJ whole genome shotgun (WGS) entry which is preliminary data.</text>
</comment>
<evidence type="ECO:0000313" key="1">
    <source>
        <dbReference type="EMBL" id="KUN32566.1"/>
    </source>
</evidence>
<evidence type="ECO:0000313" key="2">
    <source>
        <dbReference type="Proteomes" id="UP000053398"/>
    </source>
</evidence>
<sequence length="66" mass="7016">MATTSPEIELSGYPAPIWTEAEAGSCSRCQAKCKRYGSGGNPLCRDCFASVAAQWGPGVRQKSYNA</sequence>
<proteinExistence type="predicted"/>
<organism evidence="1 2">
    <name type="scientific">Streptomyces corchorusii</name>
    <name type="common">Streptomyces chibaensis</name>
    <dbReference type="NCBI Taxonomy" id="1903"/>
    <lineage>
        <taxon>Bacteria</taxon>
        <taxon>Bacillati</taxon>
        <taxon>Actinomycetota</taxon>
        <taxon>Actinomycetes</taxon>
        <taxon>Kitasatosporales</taxon>
        <taxon>Streptomycetaceae</taxon>
        <taxon>Streptomyces</taxon>
    </lineage>
</organism>
<reference evidence="1 2" key="1">
    <citation type="submission" date="2015-10" db="EMBL/GenBank/DDBJ databases">
        <title>Draft genome sequence of Streptomyces corchorusii DSM 40340, type strain for the species Streptomyces corchorusii.</title>
        <authorList>
            <person name="Ruckert C."/>
            <person name="Winkler A."/>
            <person name="Kalinowski J."/>
            <person name="Kampfer P."/>
            <person name="Glaeser S."/>
        </authorList>
    </citation>
    <scope>NUCLEOTIDE SEQUENCE [LARGE SCALE GENOMIC DNA]</scope>
    <source>
        <strain evidence="1 2">DSM 40340</strain>
    </source>
</reference>
<gene>
    <name evidence="1" type="ORF">AQJ11_03305</name>
</gene>
<dbReference type="AlphaFoldDB" id="A0A101QMD2"/>
<dbReference type="RefSeq" id="WP_059261776.1">
    <property type="nucleotide sequence ID" value="NZ_KQ948351.1"/>
</dbReference>
<keyword evidence="2" id="KW-1185">Reference proteome</keyword>